<proteinExistence type="predicted"/>
<dbReference type="AlphaFoldDB" id="A0AAD4C1Q6"/>
<protein>
    <submittedName>
        <fullName evidence="8">Major facilitator superfamily domain-containing protein</fullName>
    </submittedName>
</protein>
<comment type="caution">
    <text evidence="8">The sequence shown here is derived from an EMBL/GenBank/DDBJ whole genome shotgun (WGS) entry which is preliminary data.</text>
</comment>
<dbReference type="InterPro" id="IPR005829">
    <property type="entry name" value="Sugar_transporter_CS"/>
</dbReference>
<evidence type="ECO:0000256" key="4">
    <source>
        <dbReference type="ARBA" id="ARBA00023136"/>
    </source>
</evidence>
<dbReference type="InterPro" id="IPR020846">
    <property type="entry name" value="MFS_dom"/>
</dbReference>
<evidence type="ECO:0000256" key="2">
    <source>
        <dbReference type="ARBA" id="ARBA00022692"/>
    </source>
</evidence>
<feature type="transmembrane region" description="Helical" evidence="6">
    <location>
        <begin position="373"/>
        <end position="391"/>
    </location>
</feature>
<feature type="region of interest" description="Disordered" evidence="5">
    <location>
        <begin position="1"/>
        <end position="30"/>
    </location>
</feature>
<keyword evidence="4 6" id="KW-0472">Membrane</keyword>
<dbReference type="GO" id="GO:0022857">
    <property type="term" value="F:transmembrane transporter activity"/>
    <property type="evidence" value="ECO:0007669"/>
    <property type="project" value="InterPro"/>
</dbReference>
<feature type="transmembrane region" description="Helical" evidence="6">
    <location>
        <begin position="148"/>
        <end position="169"/>
    </location>
</feature>
<feature type="transmembrane region" description="Helical" evidence="6">
    <location>
        <begin position="331"/>
        <end position="353"/>
    </location>
</feature>
<dbReference type="SUPFAM" id="SSF103473">
    <property type="entry name" value="MFS general substrate transporter"/>
    <property type="match status" value="1"/>
</dbReference>
<evidence type="ECO:0000256" key="1">
    <source>
        <dbReference type="ARBA" id="ARBA00004141"/>
    </source>
</evidence>
<feature type="compositionally biased region" description="Low complexity" evidence="5">
    <location>
        <begin position="1"/>
        <end position="23"/>
    </location>
</feature>
<dbReference type="Gene3D" id="1.20.1250.20">
    <property type="entry name" value="MFS general substrate transporter like domains"/>
    <property type="match status" value="2"/>
</dbReference>
<dbReference type="PROSITE" id="PS00217">
    <property type="entry name" value="SUGAR_TRANSPORT_2"/>
    <property type="match status" value="1"/>
</dbReference>
<feature type="domain" description="Major facilitator superfamily (MFS) profile" evidence="7">
    <location>
        <begin position="57"/>
        <end position="557"/>
    </location>
</feature>
<dbReference type="InterPro" id="IPR011701">
    <property type="entry name" value="MFS"/>
</dbReference>
<dbReference type="InterPro" id="IPR036259">
    <property type="entry name" value="MFS_trans_sf"/>
</dbReference>
<feature type="transmembrane region" description="Helical" evidence="6">
    <location>
        <begin position="403"/>
        <end position="423"/>
    </location>
</feature>
<keyword evidence="2 6" id="KW-0812">Transmembrane</keyword>
<feature type="transmembrane region" description="Helical" evidence="6">
    <location>
        <begin position="462"/>
        <end position="488"/>
    </location>
</feature>
<evidence type="ECO:0000256" key="6">
    <source>
        <dbReference type="SAM" id="Phobius"/>
    </source>
</evidence>
<reference evidence="8" key="1">
    <citation type="submission" date="2019-10" db="EMBL/GenBank/DDBJ databases">
        <authorList>
            <consortium name="DOE Joint Genome Institute"/>
            <person name="Kuo A."/>
            <person name="Miyauchi S."/>
            <person name="Kiss E."/>
            <person name="Drula E."/>
            <person name="Kohler A."/>
            <person name="Sanchez-Garcia M."/>
            <person name="Andreopoulos B."/>
            <person name="Barry K.W."/>
            <person name="Bonito G."/>
            <person name="Buee M."/>
            <person name="Carver A."/>
            <person name="Chen C."/>
            <person name="Cichocki N."/>
            <person name="Clum A."/>
            <person name="Culley D."/>
            <person name="Crous P.W."/>
            <person name="Fauchery L."/>
            <person name="Girlanda M."/>
            <person name="Hayes R."/>
            <person name="Keri Z."/>
            <person name="LaButti K."/>
            <person name="Lipzen A."/>
            <person name="Lombard V."/>
            <person name="Magnuson J."/>
            <person name="Maillard F."/>
            <person name="Morin E."/>
            <person name="Murat C."/>
            <person name="Nolan M."/>
            <person name="Ohm R."/>
            <person name="Pangilinan J."/>
            <person name="Pereira M."/>
            <person name="Perotto S."/>
            <person name="Peter M."/>
            <person name="Riley R."/>
            <person name="Sitrit Y."/>
            <person name="Stielow B."/>
            <person name="Szollosi G."/>
            <person name="Zifcakova L."/>
            <person name="Stursova M."/>
            <person name="Spatafora J.W."/>
            <person name="Tedersoo L."/>
            <person name="Vaario L.-M."/>
            <person name="Yamada A."/>
            <person name="Yan M."/>
            <person name="Wang P."/>
            <person name="Xu J."/>
            <person name="Bruns T."/>
            <person name="Baldrian P."/>
            <person name="Vilgalys R."/>
            <person name="Henrissat B."/>
            <person name="Grigoriev I.V."/>
            <person name="Hibbett D."/>
            <person name="Nagy L.G."/>
            <person name="Martin F.M."/>
        </authorList>
    </citation>
    <scope>NUCLEOTIDE SEQUENCE</scope>
    <source>
        <strain evidence="8">BED1</strain>
    </source>
</reference>
<accession>A0AAD4C1Q6</accession>
<keyword evidence="9" id="KW-1185">Reference proteome</keyword>
<evidence type="ECO:0000313" key="9">
    <source>
        <dbReference type="Proteomes" id="UP001194468"/>
    </source>
</evidence>
<sequence>MFSLVSLPSKLWPSPSSSTPSVPCTEGSKSTTRTVDSVSLVFHHDAPKLSTSRLLFVHIGAAMTLFLATTDSTIVSTSLPTITSDLTASQSQYTWVAVAYMLTQTACQPLYGKISDLVGRKNVLYTSIVVFALGSLLCGTAKSIMGLILARALAGVGGGGIVSSVWVITSEIVEPKNRAKWSQALSVTWSCSAVAGPLLGGLFSCKSITTLQSTRQHCCFLQVYMNLPICMVASILLVLSLRDVNMGRASGASWQTFARRFDFLGLLLFMAGTGLLIVGFSFVTSNGWTSPSTLSLIIIGPLILIIGGFYEVHTSRDALFPPVAFQSLTTVCILIITFLHNLAFNAGTFYLALYFQAVNGSTPLEAGIQMLPYSLGSSLASMPAAWLIGYWQKKTGDTTGQKWVITSGLLIAIVGFGLLALLNEHSLRLVQSIFPLVTGVGIGMLFHAPYQVFAKALGPSDLATGTSAFFLVRFTGATIGLAVAGLIFDGVLSQHLPSDYHIQGSSSSINWTSLSLIRPLSLKWEVLGAVSRAIRTIWFVCTPVLFVAMLVSIAIKR</sequence>
<evidence type="ECO:0000256" key="5">
    <source>
        <dbReference type="SAM" id="MobiDB-lite"/>
    </source>
</evidence>
<evidence type="ECO:0000256" key="3">
    <source>
        <dbReference type="ARBA" id="ARBA00022989"/>
    </source>
</evidence>
<feature type="transmembrane region" description="Helical" evidence="6">
    <location>
        <begin position="429"/>
        <end position="450"/>
    </location>
</feature>
<dbReference type="PANTHER" id="PTHR23501:SF102">
    <property type="entry name" value="DRUG TRANSPORTER, PUTATIVE (AFU_ORTHOLOGUE AFUA_3G08530)-RELATED"/>
    <property type="match status" value="1"/>
</dbReference>
<keyword evidence="3 6" id="KW-1133">Transmembrane helix</keyword>
<feature type="transmembrane region" description="Helical" evidence="6">
    <location>
        <begin position="123"/>
        <end position="142"/>
    </location>
</feature>
<name>A0AAD4C1Q6_BOLED</name>
<feature type="transmembrane region" description="Helical" evidence="6">
    <location>
        <begin position="261"/>
        <end position="282"/>
    </location>
</feature>
<feature type="transmembrane region" description="Helical" evidence="6">
    <location>
        <begin position="536"/>
        <end position="555"/>
    </location>
</feature>
<dbReference type="Pfam" id="PF07690">
    <property type="entry name" value="MFS_1"/>
    <property type="match status" value="1"/>
</dbReference>
<organism evidence="8 9">
    <name type="scientific">Boletus edulis BED1</name>
    <dbReference type="NCBI Taxonomy" id="1328754"/>
    <lineage>
        <taxon>Eukaryota</taxon>
        <taxon>Fungi</taxon>
        <taxon>Dikarya</taxon>
        <taxon>Basidiomycota</taxon>
        <taxon>Agaricomycotina</taxon>
        <taxon>Agaricomycetes</taxon>
        <taxon>Agaricomycetidae</taxon>
        <taxon>Boletales</taxon>
        <taxon>Boletineae</taxon>
        <taxon>Boletaceae</taxon>
        <taxon>Boletoideae</taxon>
        <taxon>Boletus</taxon>
    </lineage>
</organism>
<gene>
    <name evidence="8" type="ORF">L210DRAFT_3393424</name>
</gene>
<dbReference type="EMBL" id="WHUW01000005">
    <property type="protein sequence ID" value="KAF8446197.1"/>
    <property type="molecule type" value="Genomic_DNA"/>
</dbReference>
<comment type="subcellular location">
    <subcellularLocation>
        <location evidence="1">Membrane</location>
        <topology evidence="1">Multi-pass membrane protein</topology>
    </subcellularLocation>
</comment>
<dbReference type="GO" id="GO:0005886">
    <property type="term" value="C:plasma membrane"/>
    <property type="evidence" value="ECO:0007669"/>
    <property type="project" value="TreeGrafter"/>
</dbReference>
<dbReference type="Proteomes" id="UP001194468">
    <property type="component" value="Unassembled WGS sequence"/>
</dbReference>
<dbReference type="PANTHER" id="PTHR23501">
    <property type="entry name" value="MAJOR FACILITATOR SUPERFAMILY"/>
    <property type="match status" value="1"/>
</dbReference>
<evidence type="ECO:0000259" key="7">
    <source>
        <dbReference type="PROSITE" id="PS50850"/>
    </source>
</evidence>
<feature type="transmembrane region" description="Helical" evidence="6">
    <location>
        <begin position="288"/>
        <end position="310"/>
    </location>
</feature>
<dbReference type="PROSITE" id="PS50850">
    <property type="entry name" value="MFS"/>
    <property type="match status" value="1"/>
</dbReference>
<reference evidence="8" key="2">
    <citation type="journal article" date="2020" name="Nat. Commun.">
        <title>Large-scale genome sequencing of mycorrhizal fungi provides insights into the early evolution of symbiotic traits.</title>
        <authorList>
            <person name="Miyauchi S."/>
            <person name="Kiss E."/>
            <person name="Kuo A."/>
            <person name="Drula E."/>
            <person name="Kohler A."/>
            <person name="Sanchez-Garcia M."/>
            <person name="Morin E."/>
            <person name="Andreopoulos B."/>
            <person name="Barry K.W."/>
            <person name="Bonito G."/>
            <person name="Buee M."/>
            <person name="Carver A."/>
            <person name="Chen C."/>
            <person name="Cichocki N."/>
            <person name="Clum A."/>
            <person name="Culley D."/>
            <person name="Crous P.W."/>
            <person name="Fauchery L."/>
            <person name="Girlanda M."/>
            <person name="Hayes R.D."/>
            <person name="Keri Z."/>
            <person name="LaButti K."/>
            <person name="Lipzen A."/>
            <person name="Lombard V."/>
            <person name="Magnuson J."/>
            <person name="Maillard F."/>
            <person name="Murat C."/>
            <person name="Nolan M."/>
            <person name="Ohm R.A."/>
            <person name="Pangilinan J."/>
            <person name="Pereira M.F."/>
            <person name="Perotto S."/>
            <person name="Peter M."/>
            <person name="Pfister S."/>
            <person name="Riley R."/>
            <person name="Sitrit Y."/>
            <person name="Stielow J.B."/>
            <person name="Szollosi G."/>
            <person name="Zifcakova L."/>
            <person name="Stursova M."/>
            <person name="Spatafora J.W."/>
            <person name="Tedersoo L."/>
            <person name="Vaario L.M."/>
            <person name="Yamada A."/>
            <person name="Yan M."/>
            <person name="Wang P."/>
            <person name="Xu J."/>
            <person name="Bruns T."/>
            <person name="Baldrian P."/>
            <person name="Vilgalys R."/>
            <person name="Dunand C."/>
            <person name="Henrissat B."/>
            <person name="Grigoriev I.V."/>
            <person name="Hibbett D."/>
            <person name="Nagy L.G."/>
            <person name="Martin F.M."/>
        </authorList>
    </citation>
    <scope>NUCLEOTIDE SEQUENCE</scope>
    <source>
        <strain evidence="8">BED1</strain>
    </source>
</reference>
<evidence type="ECO:0000313" key="8">
    <source>
        <dbReference type="EMBL" id="KAF8446197.1"/>
    </source>
</evidence>
<feature type="transmembrane region" description="Helical" evidence="6">
    <location>
        <begin position="223"/>
        <end position="241"/>
    </location>
</feature>